<evidence type="ECO:0000313" key="2">
    <source>
        <dbReference type="EMBL" id="KIJ07589.1"/>
    </source>
</evidence>
<name>A0A0C9SNA6_PAXIN</name>
<sequence>MGRSKQAVKKGLLLRQSLKKQRKQPASASAQKSLKVIGQLKEAGKEAHLKARKTRQAYAGHIRQGQEWLAGYFPTETNIDCDADHLAPEYYPPEEDAYTDPAFREAFLPIQYQTSVPTKHLLSSCHLRGSTKTLAKARLKLSELHSRICGRIEVNDVLSSLKHKANSEDGDQKHSLPMSQQYMDRMLLWSQEMPVPLNGT</sequence>
<dbReference type="EMBL" id="KN819842">
    <property type="protein sequence ID" value="KIJ07589.1"/>
    <property type="molecule type" value="Genomic_DNA"/>
</dbReference>
<feature type="region of interest" description="Disordered" evidence="1">
    <location>
        <begin position="1"/>
        <end position="32"/>
    </location>
</feature>
<keyword evidence="3" id="KW-1185">Reference proteome</keyword>
<reference evidence="2 3" key="1">
    <citation type="submission" date="2014-06" db="EMBL/GenBank/DDBJ databases">
        <authorList>
            <consortium name="DOE Joint Genome Institute"/>
            <person name="Kuo A."/>
            <person name="Kohler A."/>
            <person name="Nagy L.G."/>
            <person name="Floudas D."/>
            <person name="Copeland A."/>
            <person name="Barry K.W."/>
            <person name="Cichocki N."/>
            <person name="Veneault-Fourrey C."/>
            <person name="LaButti K."/>
            <person name="Lindquist E.A."/>
            <person name="Lipzen A."/>
            <person name="Lundell T."/>
            <person name="Morin E."/>
            <person name="Murat C."/>
            <person name="Sun H."/>
            <person name="Tunlid A."/>
            <person name="Henrissat B."/>
            <person name="Grigoriev I.V."/>
            <person name="Hibbett D.S."/>
            <person name="Martin F."/>
            <person name="Nordberg H.P."/>
            <person name="Cantor M.N."/>
            <person name="Hua S.X."/>
        </authorList>
    </citation>
    <scope>NUCLEOTIDE SEQUENCE [LARGE SCALE GENOMIC DNA]</scope>
    <source>
        <strain evidence="2 3">ATCC 200175</strain>
    </source>
</reference>
<organism evidence="2 3">
    <name type="scientific">Paxillus involutus ATCC 200175</name>
    <dbReference type="NCBI Taxonomy" id="664439"/>
    <lineage>
        <taxon>Eukaryota</taxon>
        <taxon>Fungi</taxon>
        <taxon>Dikarya</taxon>
        <taxon>Basidiomycota</taxon>
        <taxon>Agaricomycotina</taxon>
        <taxon>Agaricomycetes</taxon>
        <taxon>Agaricomycetidae</taxon>
        <taxon>Boletales</taxon>
        <taxon>Paxilineae</taxon>
        <taxon>Paxillaceae</taxon>
        <taxon>Paxillus</taxon>
    </lineage>
</organism>
<proteinExistence type="predicted"/>
<evidence type="ECO:0000256" key="1">
    <source>
        <dbReference type="SAM" id="MobiDB-lite"/>
    </source>
</evidence>
<gene>
    <name evidence="2" type="ORF">PAXINDRAFT_19229</name>
</gene>
<protein>
    <submittedName>
        <fullName evidence="2">Uncharacterized protein</fullName>
    </submittedName>
</protein>
<dbReference type="AlphaFoldDB" id="A0A0C9SNA6"/>
<dbReference type="HOGENOM" id="CLU_1366643_0_0_1"/>
<reference evidence="3" key="2">
    <citation type="submission" date="2015-01" db="EMBL/GenBank/DDBJ databases">
        <title>Evolutionary Origins and Diversification of the Mycorrhizal Mutualists.</title>
        <authorList>
            <consortium name="DOE Joint Genome Institute"/>
            <consortium name="Mycorrhizal Genomics Consortium"/>
            <person name="Kohler A."/>
            <person name="Kuo A."/>
            <person name="Nagy L.G."/>
            <person name="Floudas D."/>
            <person name="Copeland A."/>
            <person name="Barry K.W."/>
            <person name="Cichocki N."/>
            <person name="Veneault-Fourrey C."/>
            <person name="LaButti K."/>
            <person name="Lindquist E.A."/>
            <person name="Lipzen A."/>
            <person name="Lundell T."/>
            <person name="Morin E."/>
            <person name="Murat C."/>
            <person name="Riley R."/>
            <person name="Ohm R."/>
            <person name="Sun H."/>
            <person name="Tunlid A."/>
            <person name="Henrissat B."/>
            <person name="Grigoriev I.V."/>
            <person name="Hibbett D.S."/>
            <person name="Martin F."/>
        </authorList>
    </citation>
    <scope>NUCLEOTIDE SEQUENCE [LARGE SCALE GENOMIC DNA]</scope>
    <source>
        <strain evidence="3">ATCC 200175</strain>
    </source>
</reference>
<accession>A0A0C9SNA6</accession>
<evidence type="ECO:0000313" key="3">
    <source>
        <dbReference type="Proteomes" id="UP000053647"/>
    </source>
</evidence>
<dbReference type="OrthoDB" id="2684755at2759"/>
<dbReference type="Proteomes" id="UP000053647">
    <property type="component" value="Unassembled WGS sequence"/>
</dbReference>